<dbReference type="EMBL" id="PQXM01000007">
    <property type="protein sequence ID" value="TGO80446.1"/>
    <property type="molecule type" value="Genomic_DNA"/>
</dbReference>
<dbReference type="InterPro" id="IPR010730">
    <property type="entry name" value="HET"/>
</dbReference>
<name>A0A4Z1K4J0_9HELO</name>
<dbReference type="Pfam" id="PF06985">
    <property type="entry name" value="HET"/>
    <property type="match status" value="1"/>
</dbReference>
<evidence type="ECO:0000259" key="1">
    <source>
        <dbReference type="Pfam" id="PF06985"/>
    </source>
</evidence>
<comment type="caution">
    <text evidence="2">The sequence shown here is derived from an EMBL/GenBank/DDBJ whole genome shotgun (WGS) entry which is preliminary data.</text>
</comment>
<evidence type="ECO:0000313" key="3">
    <source>
        <dbReference type="Proteomes" id="UP000297229"/>
    </source>
</evidence>
<dbReference type="PANTHER" id="PTHR33112">
    <property type="entry name" value="DOMAIN PROTEIN, PUTATIVE-RELATED"/>
    <property type="match status" value="1"/>
</dbReference>
<dbReference type="STRING" id="278938.A0A4Z1K4J0"/>
<gene>
    <name evidence="2" type="ORF">BELL_0007g00370</name>
</gene>
<dbReference type="AlphaFoldDB" id="A0A4Z1K4J0"/>
<feature type="domain" description="Heterokaryon incompatibility" evidence="1">
    <location>
        <begin position="43"/>
        <end position="149"/>
    </location>
</feature>
<protein>
    <recommendedName>
        <fullName evidence="1">Heterokaryon incompatibility domain-containing protein</fullName>
    </recommendedName>
</protein>
<keyword evidence="3" id="KW-1185">Reference proteome</keyword>
<dbReference type="Proteomes" id="UP000297229">
    <property type="component" value="Unassembled WGS sequence"/>
</dbReference>
<evidence type="ECO:0000313" key="2">
    <source>
        <dbReference type="EMBL" id="TGO80446.1"/>
    </source>
</evidence>
<accession>A0A4Z1K4J0</accession>
<dbReference type="PANTHER" id="PTHR33112:SF16">
    <property type="entry name" value="HETEROKARYON INCOMPATIBILITY DOMAIN-CONTAINING PROTEIN"/>
    <property type="match status" value="1"/>
</dbReference>
<proteinExistence type="predicted"/>
<sequence>MLSFKTWSRMSVNSGSSRSSTRKVLSKALYLSPPFEEGEMGNWATLSHFWGRVGGYITNVANLDCRTRSISMQELQATLKDAIKVTRCMGLKYLWIDSICILQGSDVAAQADWLSEASRRRDYYKHCDFCIAADDASSDQIGFQRILRTQRANVSISMPLAHWRRAGSCTIYLQADVNPHTPVGVDPFSLLEDGRFKNTFSLHALYTTIMNNLSGIASFRNSQNRM</sequence>
<organism evidence="2 3">
    <name type="scientific">Botrytis elliptica</name>
    <dbReference type="NCBI Taxonomy" id="278938"/>
    <lineage>
        <taxon>Eukaryota</taxon>
        <taxon>Fungi</taxon>
        <taxon>Dikarya</taxon>
        <taxon>Ascomycota</taxon>
        <taxon>Pezizomycotina</taxon>
        <taxon>Leotiomycetes</taxon>
        <taxon>Helotiales</taxon>
        <taxon>Sclerotiniaceae</taxon>
        <taxon>Botrytis</taxon>
    </lineage>
</organism>
<reference evidence="2 3" key="1">
    <citation type="submission" date="2017-12" db="EMBL/GenBank/DDBJ databases">
        <title>Comparative genomics of Botrytis spp.</title>
        <authorList>
            <person name="Valero-Jimenez C.A."/>
            <person name="Tapia P."/>
            <person name="Veloso J."/>
            <person name="Silva-Moreno E."/>
            <person name="Staats M."/>
            <person name="Valdes J.H."/>
            <person name="Van Kan J.A.L."/>
        </authorList>
    </citation>
    <scope>NUCLEOTIDE SEQUENCE [LARGE SCALE GENOMIC DNA]</scope>
    <source>
        <strain evidence="2 3">Be9601</strain>
    </source>
</reference>